<feature type="compositionally biased region" description="Low complexity" evidence="1">
    <location>
        <begin position="169"/>
        <end position="208"/>
    </location>
</feature>
<accession>A0A9D2FSF8</accession>
<feature type="signal peptide" evidence="2">
    <location>
        <begin position="1"/>
        <end position="23"/>
    </location>
</feature>
<feature type="compositionally biased region" description="Acidic residues" evidence="1">
    <location>
        <begin position="48"/>
        <end position="59"/>
    </location>
</feature>
<feature type="region of interest" description="Disordered" evidence="1">
    <location>
        <begin position="157"/>
        <end position="208"/>
    </location>
</feature>
<evidence type="ECO:0000256" key="1">
    <source>
        <dbReference type="SAM" id="MobiDB-lite"/>
    </source>
</evidence>
<reference evidence="3" key="2">
    <citation type="submission" date="2021-04" db="EMBL/GenBank/DDBJ databases">
        <authorList>
            <person name="Gilroy R."/>
        </authorList>
    </citation>
    <scope>NUCLEOTIDE SEQUENCE</scope>
    <source>
        <strain evidence="3">1068</strain>
    </source>
</reference>
<dbReference type="Gene3D" id="2.60.40.2700">
    <property type="match status" value="1"/>
</dbReference>
<dbReference type="EMBL" id="DXBG01000270">
    <property type="protein sequence ID" value="HIZ66524.1"/>
    <property type="molecule type" value="Genomic_DNA"/>
</dbReference>
<evidence type="ECO:0008006" key="5">
    <source>
        <dbReference type="Google" id="ProtNLM"/>
    </source>
</evidence>
<comment type="caution">
    <text evidence="3">The sequence shown here is derived from an EMBL/GenBank/DDBJ whole genome shotgun (WGS) entry which is preliminary data.</text>
</comment>
<proteinExistence type="predicted"/>
<feature type="chain" id="PRO_5039699067" description="Ig-like domain-containing protein" evidence="2">
    <location>
        <begin position="24"/>
        <end position="208"/>
    </location>
</feature>
<evidence type="ECO:0000313" key="4">
    <source>
        <dbReference type="Proteomes" id="UP000824056"/>
    </source>
</evidence>
<evidence type="ECO:0000256" key="2">
    <source>
        <dbReference type="SAM" id="SignalP"/>
    </source>
</evidence>
<protein>
    <recommendedName>
        <fullName evidence="5">Ig-like domain-containing protein</fullName>
    </recommendedName>
</protein>
<gene>
    <name evidence="3" type="ORF">H9809_11620</name>
</gene>
<evidence type="ECO:0000313" key="3">
    <source>
        <dbReference type="EMBL" id="HIZ66524.1"/>
    </source>
</evidence>
<name>A0A9D2FSF8_9FIRM</name>
<feature type="compositionally biased region" description="Acidic residues" evidence="1">
    <location>
        <begin position="159"/>
        <end position="168"/>
    </location>
</feature>
<organism evidence="3 4">
    <name type="scientific">Candidatus Blautia pullicola</name>
    <dbReference type="NCBI Taxonomy" id="2838498"/>
    <lineage>
        <taxon>Bacteria</taxon>
        <taxon>Bacillati</taxon>
        <taxon>Bacillota</taxon>
        <taxon>Clostridia</taxon>
        <taxon>Lachnospirales</taxon>
        <taxon>Lachnospiraceae</taxon>
        <taxon>Blautia</taxon>
    </lineage>
</organism>
<reference evidence="3" key="1">
    <citation type="journal article" date="2021" name="PeerJ">
        <title>Extensive microbial diversity within the chicken gut microbiome revealed by metagenomics and culture.</title>
        <authorList>
            <person name="Gilroy R."/>
            <person name="Ravi A."/>
            <person name="Getino M."/>
            <person name="Pursley I."/>
            <person name="Horton D.L."/>
            <person name="Alikhan N.F."/>
            <person name="Baker D."/>
            <person name="Gharbi K."/>
            <person name="Hall N."/>
            <person name="Watson M."/>
            <person name="Adriaenssens E.M."/>
            <person name="Foster-Nyarko E."/>
            <person name="Jarju S."/>
            <person name="Secka A."/>
            <person name="Antonio M."/>
            <person name="Oren A."/>
            <person name="Chaudhuri R.R."/>
            <person name="La Ragione R."/>
            <person name="Hildebrand F."/>
            <person name="Pallen M.J."/>
        </authorList>
    </citation>
    <scope>NUCLEOTIDE SEQUENCE</scope>
    <source>
        <strain evidence="3">1068</strain>
    </source>
</reference>
<feature type="region of interest" description="Disordered" evidence="1">
    <location>
        <begin position="41"/>
        <end position="61"/>
    </location>
</feature>
<sequence length="208" mass="22045">MENKWLKRAAALLASGCLIFSLAGCSKGQELVDKAVQKINPKAQQEETQTEEVEEEPEVDVAKPELTTNLEGSVTYTVGDKAEALKVEAKTSDSGTITYQWYQSTTNKNGGGSIIEGATESTYTPSTKEAGILYYYVVATNNIGSSSNGVTSETVEVVVNEEGEEAQEGAEGQEQPQETEGQEQPETAEGGQEAAQGEAQPANQGAAQ</sequence>
<dbReference type="Proteomes" id="UP000824056">
    <property type="component" value="Unassembled WGS sequence"/>
</dbReference>
<dbReference type="PROSITE" id="PS51257">
    <property type="entry name" value="PROKAR_LIPOPROTEIN"/>
    <property type="match status" value="1"/>
</dbReference>
<dbReference type="AlphaFoldDB" id="A0A9D2FSF8"/>
<keyword evidence="2" id="KW-0732">Signal</keyword>